<dbReference type="EMBL" id="QFNF01000004">
    <property type="protein sequence ID" value="PZO80216.1"/>
    <property type="molecule type" value="Genomic_DNA"/>
</dbReference>
<proteinExistence type="predicted"/>
<dbReference type="Proteomes" id="UP000248614">
    <property type="component" value="Unassembled WGS sequence"/>
</dbReference>
<comment type="caution">
    <text evidence="1">The sequence shown here is derived from an EMBL/GenBank/DDBJ whole genome shotgun (WGS) entry which is preliminary data.</text>
</comment>
<sequence>MAGMMLAAAMAAPPTGMAHSVRIDHATGAVHSDYSADVQVSHRQVGTVGAGGRPSTLRCMWSAGLTVDRQARHASGSMLTRSFASDTVVEGSRPGWCSAQKASIAREVATRTPELRARLIELAREDHPVLHAEIDRMQGNRREG</sequence>
<accession>A0A2W4ZEW2</accession>
<protein>
    <submittedName>
        <fullName evidence="1">Uncharacterized protein</fullName>
    </submittedName>
</protein>
<reference evidence="1 2" key="1">
    <citation type="submission" date="2017-08" db="EMBL/GenBank/DDBJ databases">
        <title>Infants hospitalized years apart are colonized by the same room-sourced microbial strains.</title>
        <authorList>
            <person name="Brooks B."/>
            <person name="Olm M.R."/>
            <person name="Firek B.A."/>
            <person name="Baker R."/>
            <person name="Thomas B.C."/>
            <person name="Morowitz M.J."/>
            <person name="Banfield J.F."/>
        </authorList>
    </citation>
    <scope>NUCLEOTIDE SEQUENCE [LARGE SCALE GENOMIC DNA]</scope>
    <source>
        <strain evidence="1">S2_018_000_R3_110</strain>
    </source>
</reference>
<name>A0A2W4ZEW2_9SPHN</name>
<evidence type="ECO:0000313" key="2">
    <source>
        <dbReference type="Proteomes" id="UP000248614"/>
    </source>
</evidence>
<evidence type="ECO:0000313" key="1">
    <source>
        <dbReference type="EMBL" id="PZO80216.1"/>
    </source>
</evidence>
<dbReference type="AlphaFoldDB" id="A0A2W4ZEW2"/>
<organism evidence="1 2">
    <name type="scientific">Sphingomonas hengshuiensis</name>
    <dbReference type="NCBI Taxonomy" id="1609977"/>
    <lineage>
        <taxon>Bacteria</taxon>
        <taxon>Pseudomonadati</taxon>
        <taxon>Pseudomonadota</taxon>
        <taxon>Alphaproteobacteria</taxon>
        <taxon>Sphingomonadales</taxon>
        <taxon>Sphingomonadaceae</taxon>
        <taxon>Sphingomonas</taxon>
    </lineage>
</organism>
<gene>
    <name evidence="1" type="ORF">DI632_02775</name>
</gene>